<evidence type="ECO:0000259" key="3">
    <source>
        <dbReference type="PROSITE" id="PS51123"/>
    </source>
</evidence>
<dbReference type="EMBL" id="LT629971">
    <property type="protein sequence ID" value="SEH53369.1"/>
    <property type="molecule type" value="Genomic_DNA"/>
</dbReference>
<dbReference type="Proteomes" id="UP000182915">
    <property type="component" value="Chromosome I"/>
</dbReference>
<evidence type="ECO:0000256" key="2">
    <source>
        <dbReference type="SAM" id="MobiDB-lite"/>
    </source>
</evidence>
<dbReference type="InterPro" id="IPR006665">
    <property type="entry name" value="OmpA-like"/>
</dbReference>
<keyword evidence="1" id="KW-0472">Membrane</keyword>
<organism evidence="4 5">
    <name type="scientific">Mycolicibacterium rutilum</name>
    <name type="common">Mycobacterium rutilum</name>
    <dbReference type="NCBI Taxonomy" id="370526"/>
    <lineage>
        <taxon>Bacteria</taxon>
        <taxon>Bacillati</taxon>
        <taxon>Actinomycetota</taxon>
        <taxon>Actinomycetes</taxon>
        <taxon>Mycobacteriales</taxon>
        <taxon>Mycobacteriaceae</taxon>
        <taxon>Mycolicibacterium</taxon>
    </lineage>
</organism>
<dbReference type="PROSITE" id="PS51123">
    <property type="entry name" value="OMPA_2"/>
    <property type="match status" value="1"/>
</dbReference>
<feature type="domain" description="OmpA-like" evidence="3">
    <location>
        <begin position="231"/>
        <end position="349"/>
    </location>
</feature>
<dbReference type="AlphaFoldDB" id="A0A1H6IVN7"/>
<sequence length="349" mass="36255">MLVVAVHQGASSPSVPVAAACEVESAIRSTTPISVVTAEGRPRLVLRSATWSLNDGQPESANPQAYQDDLTVAHSTVLTAVQTAEASSEHHDLLAALTMAADQGRQTGSTTRVLIVDNGLSDSGAVDMTRPGMTAADPGEVADFLAAHGGCPASLAGTSMTMYGAGYGVEPQQKLSLRQVDQVGKIWQAVIAACGGRLDLVPTPRTEPGPETRHTVNPVTPEPDAVMAPVGKTLRFIGNSELRFGLDTDELADPAAAADALRPVADYLNGDGTRSVTVSGTTSNGPTGWLDHVALATARARRVERLLVDTLGVDPAQVRCEGLGYTANPPVVDPATAALNRTTRIRIDS</sequence>
<dbReference type="SUPFAM" id="SSF103088">
    <property type="entry name" value="OmpA-like"/>
    <property type="match status" value="1"/>
</dbReference>
<keyword evidence="5" id="KW-1185">Reference proteome</keyword>
<reference evidence="5" key="1">
    <citation type="submission" date="2016-10" db="EMBL/GenBank/DDBJ databases">
        <authorList>
            <person name="Varghese N."/>
            <person name="Submissions S."/>
        </authorList>
    </citation>
    <scope>NUCLEOTIDE SEQUENCE [LARGE SCALE GENOMIC DNA]</scope>
    <source>
        <strain evidence="5">DSM 45405</strain>
    </source>
</reference>
<protein>
    <submittedName>
        <fullName evidence="4">OmpA family protein</fullName>
    </submittedName>
</protein>
<evidence type="ECO:0000313" key="5">
    <source>
        <dbReference type="Proteomes" id="UP000182915"/>
    </source>
</evidence>
<feature type="region of interest" description="Disordered" evidence="2">
    <location>
        <begin position="201"/>
        <end position="223"/>
    </location>
</feature>
<dbReference type="OrthoDB" id="3254756at2"/>
<dbReference type="Pfam" id="PF00691">
    <property type="entry name" value="OmpA"/>
    <property type="match status" value="1"/>
</dbReference>
<dbReference type="Gene3D" id="3.30.1330.60">
    <property type="entry name" value="OmpA-like domain"/>
    <property type="match status" value="1"/>
</dbReference>
<dbReference type="RefSeq" id="WP_157897595.1">
    <property type="nucleotide sequence ID" value="NZ_LT629971.1"/>
</dbReference>
<evidence type="ECO:0000256" key="1">
    <source>
        <dbReference type="PROSITE-ProRule" id="PRU00473"/>
    </source>
</evidence>
<name>A0A1H6IVN7_MYCRU</name>
<accession>A0A1H6IVN7</accession>
<gene>
    <name evidence="4" type="ORF">SAMN04489835_1091</name>
</gene>
<dbReference type="STRING" id="370526.SAMN04489835_1091"/>
<evidence type="ECO:0000313" key="4">
    <source>
        <dbReference type="EMBL" id="SEH53369.1"/>
    </source>
</evidence>
<dbReference type="InterPro" id="IPR036737">
    <property type="entry name" value="OmpA-like_sf"/>
</dbReference>
<proteinExistence type="predicted"/>
<dbReference type="GO" id="GO:0016020">
    <property type="term" value="C:membrane"/>
    <property type="evidence" value="ECO:0007669"/>
    <property type="project" value="UniProtKB-UniRule"/>
</dbReference>